<evidence type="ECO:0000256" key="6">
    <source>
        <dbReference type="ARBA" id="ARBA00023014"/>
    </source>
</evidence>
<dbReference type="InterPro" id="IPR034466">
    <property type="entry name" value="Methyltransferase_Class_B"/>
</dbReference>
<dbReference type="PROSITE" id="PS01278">
    <property type="entry name" value="MTTASE_RADICAL"/>
    <property type="match status" value="1"/>
</dbReference>
<dbReference type="SFLD" id="SFLDG01082">
    <property type="entry name" value="B12-binding_domain_containing"/>
    <property type="match status" value="1"/>
</dbReference>
<evidence type="ECO:0000313" key="9">
    <source>
        <dbReference type="EMBL" id="ACA86283.1"/>
    </source>
</evidence>
<keyword evidence="10" id="KW-1185">Reference proteome</keyword>
<evidence type="ECO:0000313" key="10">
    <source>
        <dbReference type="Proteomes" id="UP000002168"/>
    </source>
</evidence>
<protein>
    <submittedName>
        <fullName evidence="9">Radical SAM domain protein</fullName>
    </submittedName>
</protein>
<dbReference type="EMBL" id="CP000961">
    <property type="protein sequence ID" value="ACA86283.1"/>
    <property type="molecule type" value="Genomic_DNA"/>
</dbReference>
<dbReference type="CDD" id="cd01335">
    <property type="entry name" value="Radical_SAM"/>
    <property type="match status" value="1"/>
</dbReference>
<evidence type="ECO:0000256" key="3">
    <source>
        <dbReference type="ARBA" id="ARBA00022691"/>
    </source>
</evidence>
<dbReference type="PROSITE" id="PS51332">
    <property type="entry name" value="B12_BINDING"/>
    <property type="match status" value="1"/>
</dbReference>
<keyword evidence="2" id="KW-0004">4Fe-4S</keyword>
<dbReference type="SFLD" id="SFLDS00029">
    <property type="entry name" value="Radical_SAM"/>
    <property type="match status" value="1"/>
</dbReference>
<dbReference type="PANTHER" id="PTHR43409">
    <property type="entry name" value="ANAEROBIC MAGNESIUM-PROTOPORPHYRIN IX MONOMETHYL ESTER CYCLASE-RELATED"/>
    <property type="match status" value="1"/>
</dbReference>
<dbReference type="InterPro" id="IPR006158">
    <property type="entry name" value="Cobalamin-bd"/>
</dbReference>
<dbReference type="InterPro" id="IPR051198">
    <property type="entry name" value="BchE-like"/>
</dbReference>
<dbReference type="Pfam" id="PF04055">
    <property type="entry name" value="Radical_SAM"/>
    <property type="match status" value="1"/>
</dbReference>
<dbReference type="eggNOG" id="COG1032">
    <property type="taxonomic scope" value="Bacteria"/>
</dbReference>
<dbReference type="GO" id="GO:0046872">
    <property type="term" value="F:metal ion binding"/>
    <property type="evidence" value="ECO:0007669"/>
    <property type="project" value="UniProtKB-KW"/>
</dbReference>
<dbReference type="InterPro" id="IPR023404">
    <property type="entry name" value="rSAM_horseshoe"/>
</dbReference>
<evidence type="ECO:0000256" key="2">
    <source>
        <dbReference type="ARBA" id="ARBA00022485"/>
    </source>
</evidence>
<dbReference type="Gene3D" id="3.80.30.20">
    <property type="entry name" value="tm_1862 like domain"/>
    <property type="match status" value="1"/>
</dbReference>
<dbReference type="PANTHER" id="PTHR43409:SF16">
    <property type="entry name" value="SLR0320 PROTEIN"/>
    <property type="match status" value="1"/>
</dbReference>
<dbReference type="Gene3D" id="3.40.50.280">
    <property type="entry name" value="Cobalamin-binding domain"/>
    <property type="match status" value="1"/>
</dbReference>
<dbReference type="Proteomes" id="UP000002168">
    <property type="component" value="Chromosome"/>
</dbReference>
<feature type="domain" description="B12-binding" evidence="7">
    <location>
        <begin position="1"/>
        <end position="146"/>
    </location>
</feature>
<evidence type="ECO:0000256" key="5">
    <source>
        <dbReference type="ARBA" id="ARBA00023004"/>
    </source>
</evidence>
<reference evidence="9 10" key="1">
    <citation type="submission" date="2008-02" db="EMBL/GenBank/DDBJ databases">
        <title>Complete sequence of Shewanella woodyi ATCC 51908.</title>
        <authorList>
            <consortium name="US DOE Joint Genome Institute"/>
            <person name="Copeland A."/>
            <person name="Lucas S."/>
            <person name="Lapidus A."/>
            <person name="Glavina del Rio T."/>
            <person name="Dalin E."/>
            <person name="Tice H."/>
            <person name="Bruce D."/>
            <person name="Goodwin L."/>
            <person name="Pitluck S."/>
            <person name="Sims D."/>
            <person name="Brettin T."/>
            <person name="Detter J.C."/>
            <person name="Han C."/>
            <person name="Kuske C.R."/>
            <person name="Schmutz J."/>
            <person name="Larimer F."/>
            <person name="Land M."/>
            <person name="Hauser L."/>
            <person name="Kyrpides N."/>
            <person name="Lykidis A."/>
            <person name="Zhao J.-S."/>
            <person name="Richardson P."/>
        </authorList>
    </citation>
    <scope>NUCLEOTIDE SEQUENCE [LARGE SCALE GENOMIC DNA]</scope>
    <source>
        <strain evidence="10">ATCC 51908 / MS32</strain>
    </source>
</reference>
<gene>
    <name evidence="9" type="ordered locus">Swoo_1999</name>
</gene>
<evidence type="ECO:0000256" key="1">
    <source>
        <dbReference type="ARBA" id="ARBA00001966"/>
    </source>
</evidence>
<dbReference type="STRING" id="392500.Swoo_1999"/>
<dbReference type="InterPro" id="IPR058240">
    <property type="entry name" value="rSAM_sf"/>
</dbReference>
<accession>B1KQP4</accession>
<dbReference type="PROSITE" id="PS51918">
    <property type="entry name" value="RADICAL_SAM"/>
    <property type="match status" value="1"/>
</dbReference>
<keyword evidence="5" id="KW-0408">Iron</keyword>
<dbReference type="SMART" id="SM00729">
    <property type="entry name" value="Elp3"/>
    <property type="match status" value="1"/>
</dbReference>
<dbReference type="GO" id="GO:0003824">
    <property type="term" value="F:catalytic activity"/>
    <property type="evidence" value="ECO:0007669"/>
    <property type="project" value="InterPro"/>
</dbReference>
<proteinExistence type="predicted"/>
<keyword evidence="3" id="KW-0949">S-adenosyl-L-methionine</keyword>
<organism evidence="9 10">
    <name type="scientific">Shewanella woodyi (strain ATCC 51908 / MS32)</name>
    <dbReference type="NCBI Taxonomy" id="392500"/>
    <lineage>
        <taxon>Bacteria</taxon>
        <taxon>Pseudomonadati</taxon>
        <taxon>Pseudomonadota</taxon>
        <taxon>Gammaproteobacteria</taxon>
        <taxon>Alteromonadales</taxon>
        <taxon>Shewanellaceae</taxon>
        <taxon>Shewanella</taxon>
    </lineage>
</organism>
<dbReference type="InterPro" id="IPR006638">
    <property type="entry name" value="Elp3/MiaA/NifB-like_rSAM"/>
</dbReference>
<evidence type="ECO:0000259" key="8">
    <source>
        <dbReference type="PROSITE" id="PS51918"/>
    </source>
</evidence>
<dbReference type="GO" id="GO:0031419">
    <property type="term" value="F:cobalamin binding"/>
    <property type="evidence" value="ECO:0007669"/>
    <property type="project" value="InterPro"/>
</dbReference>
<dbReference type="SUPFAM" id="SSF102114">
    <property type="entry name" value="Radical SAM enzymes"/>
    <property type="match status" value="1"/>
</dbReference>
<comment type="cofactor">
    <cofactor evidence="1">
        <name>[4Fe-4S] cluster</name>
        <dbReference type="ChEBI" id="CHEBI:49883"/>
    </cofactor>
</comment>
<dbReference type="InterPro" id="IPR020612">
    <property type="entry name" value="Methylthiotransferase_CS"/>
</dbReference>
<dbReference type="KEGG" id="swd:Swoo_1999"/>
<dbReference type="HOGENOM" id="CLU_021572_4_5_6"/>
<dbReference type="GO" id="GO:0051539">
    <property type="term" value="F:4 iron, 4 sulfur cluster binding"/>
    <property type="evidence" value="ECO:0007669"/>
    <property type="project" value="UniProtKB-KW"/>
</dbReference>
<dbReference type="AlphaFoldDB" id="B1KQP4"/>
<keyword evidence="4" id="KW-0479">Metal-binding</keyword>
<evidence type="ECO:0000256" key="4">
    <source>
        <dbReference type="ARBA" id="ARBA00022723"/>
    </source>
</evidence>
<feature type="domain" description="Radical SAM core" evidence="8">
    <location>
        <begin position="199"/>
        <end position="414"/>
    </location>
</feature>
<dbReference type="InterPro" id="IPR007197">
    <property type="entry name" value="rSAM"/>
</dbReference>
<dbReference type="RefSeq" id="WP_012324629.1">
    <property type="nucleotide sequence ID" value="NC_010506.1"/>
</dbReference>
<dbReference type="SFLD" id="SFLDG01123">
    <property type="entry name" value="methyltransferase_(Class_B)"/>
    <property type="match status" value="1"/>
</dbReference>
<name>B1KQP4_SHEWM</name>
<keyword evidence="6" id="KW-0411">Iron-sulfur</keyword>
<sequence>MKVLLISTNKIRVPRPALPIGMAYISSALKQAGHEVHVLDLLWEARELKAVLEKLKSHDFDLIGIAVRNLDNLTFIDPIFFGPLTRKIVQCVRKYTNAKVVIGGSGFSVEPKPFFEYAEPDFGVAGEGEKSIVELAEYIMNGKGKLEEISGLCYIRDGKFMQNPSFGSVDVSTVEPDRSIYDPQYFVDTISSSTDLTRDTQPAIETLQTKRGCKLYCSYCIIKKTEGRGNRFKEPALVANEIKQAMLNNPQVKEFEIVDATFNAPLDYATEVCEAMVRAKLTTPWYCQLSPTAITKEFVDLLARAGCIRVDLGTDAFSEEGLEHLIKGFDQSRVVEVDKILSASKLEHTHCVFLGAPGETPKVLKDSIEFSMKYLKPNQIYANLGIRIFGNTKLQRIAVKKGIIQKNHNMFLPTFYVEPETLACADTLNYVRDTYLNHKNWYLWWGLKGQTLVDRSKETIKIVQDMHEEYEYEMRNVPRFDDWQNTALIGNDVGQWNTNKIEIKNV</sequence>
<dbReference type="Pfam" id="PF02310">
    <property type="entry name" value="B12-binding"/>
    <property type="match status" value="1"/>
</dbReference>
<dbReference type="GO" id="GO:0005829">
    <property type="term" value="C:cytosol"/>
    <property type="evidence" value="ECO:0007669"/>
    <property type="project" value="TreeGrafter"/>
</dbReference>
<evidence type="ECO:0000259" key="7">
    <source>
        <dbReference type="PROSITE" id="PS51332"/>
    </source>
</evidence>